<evidence type="ECO:0000313" key="2">
    <source>
        <dbReference type="EMBL" id="MBA9081498.1"/>
    </source>
</evidence>
<proteinExistence type="predicted"/>
<comment type="caution">
    <text evidence="2">The sequence shown here is derived from an EMBL/GenBank/DDBJ whole genome shotgun (WGS) entry which is preliminary data.</text>
</comment>
<gene>
    <name evidence="2" type="ORF">FHR79_001613</name>
</gene>
<organism evidence="2 3">
    <name type="scientific">Micrococcus aloeverae</name>
    <dbReference type="NCBI Taxonomy" id="1391911"/>
    <lineage>
        <taxon>Bacteria</taxon>
        <taxon>Bacillati</taxon>
        <taxon>Actinomycetota</taxon>
        <taxon>Actinomycetes</taxon>
        <taxon>Micrococcales</taxon>
        <taxon>Micrococcaceae</taxon>
        <taxon>Micrococcus</taxon>
    </lineage>
</organism>
<evidence type="ECO:0000256" key="1">
    <source>
        <dbReference type="SAM" id="MobiDB-lite"/>
    </source>
</evidence>
<reference evidence="2 3" key="1">
    <citation type="submission" date="2020-08" db="EMBL/GenBank/DDBJ databases">
        <title>The Agave Microbiome: Exploring the role of microbial communities in plant adaptations to desert environments.</title>
        <authorList>
            <person name="Partida-Martinez L.P."/>
        </authorList>
    </citation>
    <scope>NUCLEOTIDE SEQUENCE [LARGE SCALE GENOMIC DNA]</scope>
    <source>
        <strain evidence="2 3">RAT4</strain>
    </source>
</reference>
<accession>A0ABR6DZK9</accession>
<dbReference type="Proteomes" id="UP000582085">
    <property type="component" value="Unassembled WGS sequence"/>
</dbReference>
<feature type="region of interest" description="Disordered" evidence="1">
    <location>
        <begin position="40"/>
        <end position="59"/>
    </location>
</feature>
<protein>
    <submittedName>
        <fullName evidence="2">Uncharacterized protein</fullName>
    </submittedName>
</protein>
<dbReference type="EMBL" id="JACJIO010000009">
    <property type="protein sequence ID" value="MBA9081498.1"/>
    <property type="molecule type" value="Genomic_DNA"/>
</dbReference>
<sequence length="59" mass="6540">MPPTHRRTTHHPGEITHRTGYYPLLDATGRDTGARYLLQAGNPMPPTPGVGWAWGQPHL</sequence>
<keyword evidence="3" id="KW-1185">Reference proteome</keyword>
<evidence type="ECO:0000313" key="3">
    <source>
        <dbReference type="Proteomes" id="UP000582085"/>
    </source>
</evidence>
<name>A0ABR6DZK9_9MICC</name>